<dbReference type="KEGG" id="pspi:PS2015_1023"/>
<dbReference type="SUPFAM" id="SSF53850">
    <property type="entry name" value="Periplasmic binding protein-like II"/>
    <property type="match status" value="1"/>
</dbReference>
<comment type="similarity">
    <text evidence="1">Belongs to the LysR transcriptional regulatory family.</text>
</comment>
<dbReference type="GO" id="GO:0003700">
    <property type="term" value="F:DNA-binding transcription factor activity"/>
    <property type="evidence" value="ECO:0007669"/>
    <property type="project" value="InterPro"/>
</dbReference>
<dbReference type="RefSeq" id="WP_058021206.1">
    <property type="nucleotide sequence ID" value="NZ_CP013189.1"/>
</dbReference>
<accession>A0A0S2KBL8</accession>
<dbReference type="Proteomes" id="UP000065641">
    <property type="component" value="Chromosome"/>
</dbReference>
<dbReference type="GO" id="GO:0000976">
    <property type="term" value="F:transcription cis-regulatory region binding"/>
    <property type="evidence" value="ECO:0007669"/>
    <property type="project" value="TreeGrafter"/>
</dbReference>
<evidence type="ECO:0000313" key="7">
    <source>
        <dbReference type="Proteomes" id="UP000065641"/>
    </source>
</evidence>
<evidence type="ECO:0000259" key="5">
    <source>
        <dbReference type="PROSITE" id="PS50931"/>
    </source>
</evidence>
<reference evidence="6 7" key="1">
    <citation type="submission" date="2015-11" db="EMBL/GenBank/DDBJ databases">
        <authorList>
            <person name="Zhang Y."/>
            <person name="Guo Z."/>
        </authorList>
    </citation>
    <scope>NUCLEOTIDE SEQUENCE [LARGE SCALE GENOMIC DNA]</scope>
    <source>
        <strain evidence="6 7">KCTC 32221</strain>
    </source>
</reference>
<dbReference type="PRINTS" id="PR00039">
    <property type="entry name" value="HTHLYSR"/>
</dbReference>
<keyword evidence="7" id="KW-1185">Reference proteome</keyword>
<dbReference type="InterPro" id="IPR036390">
    <property type="entry name" value="WH_DNA-bd_sf"/>
</dbReference>
<feature type="domain" description="HTH lysR-type" evidence="5">
    <location>
        <begin position="12"/>
        <end position="69"/>
    </location>
</feature>
<protein>
    <submittedName>
        <fullName evidence="6">RuBisCO operon transcriptional regulator CbbR</fullName>
    </submittedName>
</protein>
<evidence type="ECO:0000256" key="2">
    <source>
        <dbReference type="ARBA" id="ARBA00023015"/>
    </source>
</evidence>
<dbReference type="Pfam" id="PF00126">
    <property type="entry name" value="HTH_1"/>
    <property type="match status" value="1"/>
</dbReference>
<dbReference type="PANTHER" id="PTHR30126:SF5">
    <property type="entry name" value="HTH-TYPE TRANSCRIPTIONAL ACTIVATOR CMPR"/>
    <property type="match status" value="1"/>
</dbReference>
<keyword evidence="2" id="KW-0805">Transcription regulation</keyword>
<evidence type="ECO:0000256" key="1">
    <source>
        <dbReference type="ARBA" id="ARBA00009437"/>
    </source>
</evidence>
<dbReference type="InterPro" id="IPR005119">
    <property type="entry name" value="LysR_subst-bd"/>
</dbReference>
<dbReference type="PROSITE" id="PS50931">
    <property type="entry name" value="HTH_LYSR"/>
    <property type="match status" value="1"/>
</dbReference>
<dbReference type="AlphaFoldDB" id="A0A0S2KBL8"/>
<gene>
    <name evidence="6" type="ORF">PS2015_1023</name>
</gene>
<dbReference type="FunFam" id="1.10.10.10:FF:000001">
    <property type="entry name" value="LysR family transcriptional regulator"/>
    <property type="match status" value="1"/>
</dbReference>
<dbReference type="Gene3D" id="3.40.190.290">
    <property type="match status" value="1"/>
</dbReference>
<dbReference type="EMBL" id="CP013189">
    <property type="protein sequence ID" value="ALO45688.1"/>
    <property type="molecule type" value="Genomic_DNA"/>
</dbReference>
<dbReference type="OrthoDB" id="9785745at2"/>
<evidence type="ECO:0000256" key="3">
    <source>
        <dbReference type="ARBA" id="ARBA00023125"/>
    </source>
</evidence>
<dbReference type="InterPro" id="IPR000847">
    <property type="entry name" value="LysR_HTH_N"/>
</dbReference>
<dbReference type="InterPro" id="IPR036388">
    <property type="entry name" value="WH-like_DNA-bd_sf"/>
</dbReference>
<dbReference type="Gene3D" id="1.10.10.10">
    <property type="entry name" value="Winged helix-like DNA-binding domain superfamily/Winged helix DNA-binding domain"/>
    <property type="match status" value="1"/>
</dbReference>
<evidence type="ECO:0000256" key="4">
    <source>
        <dbReference type="ARBA" id="ARBA00023163"/>
    </source>
</evidence>
<organism evidence="6 7">
    <name type="scientific">Pseudohongiella spirulinae</name>
    <dbReference type="NCBI Taxonomy" id="1249552"/>
    <lineage>
        <taxon>Bacteria</taxon>
        <taxon>Pseudomonadati</taxon>
        <taxon>Pseudomonadota</taxon>
        <taxon>Gammaproteobacteria</taxon>
        <taxon>Pseudomonadales</taxon>
        <taxon>Pseudohongiellaceae</taxon>
        <taxon>Pseudohongiella</taxon>
    </lineage>
</organism>
<name>A0A0S2KBL8_9GAMM</name>
<keyword evidence="4" id="KW-0804">Transcription</keyword>
<dbReference type="Pfam" id="PF03466">
    <property type="entry name" value="LysR_substrate"/>
    <property type="match status" value="1"/>
</dbReference>
<dbReference type="PANTHER" id="PTHR30126">
    <property type="entry name" value="HTH-TYPE TRANSCRIPTIONAL REGULATOR"/>
    <property type="match status" value="1"/>
</dbReference>
<proteinExistence type="inferred from homology"/>
<evidence type="ECO:0000313" key="6">
    <source>
        <dbReference type="EMBL" id="ALO45688.1"/>
    </source>
</evidence>
<dbReference type="SUPFAM" id="SSF46785">
    <property type="entry name" value="Winged helix' DNA-binding domain"/>
    <property type="match status" value="1"/>
</dbReference>
<dbReference type="STRING" id="1249552.PS2015_1023"/>
<sequence length="322" mass="36133">MPYRLARLIQRLSFRQLQIFHTVYRKQSYSRAAEELNLTQPAVSSQIRQLEQALGQPVFDYVGKKLYVTAAGEQLMRHVTELFDNLNVLQMELAVLQGQVRGQLRIAAVSTAQYVVPYLLKGFLDKFPQVDIQLKVINRARALERLTQNQDDLLIMGMVPDSNGINLLPFLDNLLVPVVRANDPLLQQPIDTQTFLDAGLLIREQGSGTRHALEQWCREQKLQLNPKMEMGSNDAIKHGVLADLGVAVLPKVSISSELQLGSLEILKLPGFPLRRSWSLVYPKGKHPTPVMQAFLNFVKTPLPQGMESISSPSLIGTARSSF</sequence>
<keyword evidence="3" id="KW-0238">DNA-binding</keyword>